<feature type="binding site" evidence="7">
    <location>
        <begin position="265"/>
        <end position="269"/>
    </location>
    <ligand>
        <name>ATP</name>
        <dbReference type="ChEBI" id="CHEBI:30616"/>
    </ligand>
</feature>
<dbReference type="GO" id="GO:0005524">
    <property type="term" value="F:ATP binding"/>
    <property type="evidence" value="ECO:0007669"/>
    <property type="project" value="UniProtKB-UniRule"/>
</dbReference>
<reference evidence="11 12" key="1">
    <citation type="journal article" date="2021" name="Sci. Rep.">
        <title>Chromosome anchoring in Senegalese sole (Solea senegalensis) reveals sex-associated markers and genome rearrangements in flatfish.</title>
        <authorList>
            <person name="Guerrero-Cozar I."/>
            <person name="Gomez-Garrido J."/>
            <person name="Berbel C."/>
            <person name="Martinez-Blanch J.F."/>
            <person name="Alioto T."/>
            <person name="Claros M.G."/>
            <person name="Gagnaire P.A."/>
            <person name="Manchado M."/>
        </authorList>
    </citation>
    <scope>NUCLEOTIDE SEQUENCE [LARGE SCALE GENOMIC DNA]</scope>
    <source>
        <strain evidence="11">Sse05_10M</strain>
    </source>
</reference>
<dbReference type="Pfam" id="PF02807">
    <property type="entry name" value="ATP-gua_PtransN"/>
    <property type="match status" value="1"/>
</dbReference>
<dbReference type="Proteomes" id="UP000693946">
    <property type="component" value="Linkage Group LG5"/>
</dbReference>
<dbReference type="GO" id="GO:0016829">
    <property type="term" value="F:lyase activity"/>
    <property type="evidence" value="ECO:0007669"/>
    <property type="project" value="InterPro"/>
</dbReference>
<evidence type="ECO:0000256" key="2">
    <source>
        <dbReference type="ARBA" id="ARBA00022741"/>
    </source>
</evidence>
<evidence type="ECO:0000256" key="6">
    <source>
        <dbReference type="PROSITE-ProRule" id="PRU00842"/>
    </source>
</evidence>
<keyword evidence="1 7" id="KW-0808">Transferase</keyword>
<feature type="binding site" evidence="7">
    <location>
        <begin position="457"/>
        <end position="462"/>
    </location>
    <ligand>
        <name>ATP</name>
        <dbReference type="ChEBI" id="CHEBI:30616"/>
    </ligand>
</feature>
<keyword evidence="2 7" id="KW-0547">Nucleotide-binding</keyword>
<organism evidence="11 12">
    <name type="scientific">Solea senegalensis</name>
    <name type="common">Senegalese sole</name>
    <dbReference type="NCBI Taxonomy" id="28829"/>
    <lineage>
        <taxon>Eukaryota</taxon>
        <taxon>Metazoa</taxon>
        <taxon>Chordata</taxon>
        <taxon>Craniata</taxon>
        <taxon>Vertebrata</taxon>
        <taxon>Euteleostomi</taxon>
        <taxon>Actinopterygii</taxon>
        <taxon>Neopterygii</taxon>
        <taxon>Teleostei</taxon>
        <taxon>Neoteleostei</taxon>
        <taxon>Acanthomorphata</taxon>
        <taxon>Carangaria</taxon>
        <taxon>Pleuronectiformes</taxon>
        <taxon>Pleuronectoidei</taxon>
        <taxon>Soleidae</taxon>
        <taxon>Solea</taxon>
    </lineage>
</organism>
<dbReference type="InterPro" id="IPR022413">
    <property type="entry name" value="ATP-guanido_PTrfase_N"/>
</dbReference>
<dbReference type="InterPro" id="IPR022415">
    <property type="entry name" value="ATP-guanido_PTrfase_AS"/>
</dbReference>
<dbReference type="FunFam" id="3.30.590.10:FF:000002">
    <property type="entry name" value="Creatine kinase S-type, mitochondrial"/>
    <property type="match status" value="1"/>
</dbReference>
<evidence type="ECO:0000256" key="5">
    <source>
        <dbReference type="ARBA" id="ARBA00022946"/>
    </source>
</evidence>
<feature type="binding site" evidence="7">
    <location>
        <position position="373"/>
    </location>
    <ligand>
        <name>ATP</name>
        <dbReference type="ChEBI" id="CHEBI:30616"/>
    </ligand>
</feature>
<gene>
    <name evidence="11" type="ORF">JOB18_043755</name>
</gene>
<proteinExistence type="inferred from homology"/>
<evidence type="ECO:0000313" key="11">
    <source>
        <dbReference type="EMBL" id="KAG7490881.1"/>
    </source>
</evidence>
<dbReference type="GO" id="GO:0004111">
    <property type="term" value="F:creatine kinase activity"/>
    <property type="evidence" value="ECO:0007669"/>
    <property type="project" value="InterPro"/>
</dbReference>
<feature type="domain" description="Phosphagen kinase C-terminal" evidence="10">
    <location>
        <begin position="262"/>
        <end position="504"/>
    </location>
</feature>
<evidence type="ECO:0000256" key="8">
    <source>
        <dbReference type="RuleBase" id="RU000505"/>
    </source>
</evidence>
<dbReference type="PROSITE" id="PS51509">
    <property type="entry name" value="PHOSPHAGEN_KINASE_N"/>
    <property type="match status" value="1"/>
</dbReference>
<dbReference type="PANTHER" id="PTHR11547:SF19">
    <property type="entry name" value="CREATINE KINASE S-TYPE, MITOCHONDRIAL"/>
    <property type="match status" value="1"/>
</dbReference>
<dbReference type="CDD" id="cd00716">
    <property type="entry name" value="creatine_kinase_like"/>
    <property type="match status" value="1"/>
</dbReference>
<dbReference type="AlphaFoldDB" id="A0AAV6QKE5"/>
<protein>
    <submittedName>
        <fullName evidence="11">Creatine kinase U-type, mitochondrial-like</fullName>
    </submittedName>
</protein>
<evidence type="ECO:0000256" key="3">
    <source>
        <dbReference type="ARBA" id="ARBA00022777"/>
    </source>
</evidence>
<dbReference type="SMART" id="SM01133">
    <property type="entry name" value="DeoC"/>
    <property type="match status" value="1"/>
</dbReference>
<evidence type="ECO:0000313" key="12">
    <source>
        <dbReference type="Proteomes" id="UP000693946"/>
    </source>
</evidence>
<keyword evidence="4 7" id="KW-0067">ATP-binding</keyword>
<evidence type="ECO:0000259" key="10">
    <source>
        <dbReference type="PROSITE" id="PS51510"/>
    </source>
</evidence>
<keyword evidence="3 7" id="KW-0418">Kinase</keyword>
<feature type="domain" description="Phosphagen kinase N-terminal" evidence="9">
    <location>
        <begin position="149"/>
        <end position="235"/>
    </location>
</feature>
<dbReference type="InterPro" id="IPR000749">
    <property type="entry name" value="ATP-guanido_PTrfase"/>
</dbReference>
<dbReference type="GO" id="GO:0046314">
    <property type="term" value="P:phosphocreatine biosynthetic process"/>
    <property type="evidence" value="ECO:0007669"/>
    <property type="project" value="InterPro"/>
</dbReference>
<dbReference type="InterPro" id="IPR022414">
    <property type="entry name" value="ATP-guanido_PTrfase_cat"/>
</dbReference>
<accession>A0AAV6QKE5</accession>
<evidence type="ECO:0000256" key="7">
    <source>
        <dbReference type="PROSITE-ProRule" id="PRU00843"/>
    </source>
</evidence>
<name>A0AAV6QKE5_SOLSE</name>
<dbReference type="GO" id="GO:0005739">
    <property type="term" value="C:mitochondrion"/>
    <property type="evidence" value="ECO:0007669"/>
    <property type="project" value="TreeGrafter"/>
</dbReference>
<dbReference type="Pfam" id="PF00217">
    <property type="entry name" value="ATP-gua_Ptrans"/>
    <property type="match status" value="1"/>
</dbReference>
<keyword evidence="5" id="KW-0809">Transit peptide</keyword>
<feature type="binding site" evidence="7">
    <location>
        <position position="328"/>
    </location>
    <ligand>
        <name>ATP</name>
        <dbReference type="ChEBI" id="CHEBI:30616"/>
    </ligand>
</feature>
<evidence type="ECO:0000256" key="1">
    <source>
        <dbReference type="ARBA" id="ARBA00022679"/>
    </source>
</evidence>
<dbReference type="PROSITE" id="PS00112">
    <property type="entry name" value="PHOSPHAGEN_KINASE"/>
    <property type="match status" value="1"/>
</dbReference>
<comment type="similarity">
    <text evidence="6 8">Belongs to the ATP:guanido phosphotransferase family.</text>
</comment>
<evidence type="ECO:0000259" key="9">
    <source>
        <dbReference type="PROSITE" id="PS51509"/>
    </source>
</evidence>
<feature type="binding site" evidence="7">
    <location>
        <begin position="429"/>
        <end position="433"/>
    </location>
    <ligand>
        <name>ATP</name>
        <dbReference type="ChEBI" id="CHEBI:30616"/>
    </ligand>
</feature>
<dbReference type="PROSITE" id="PS51510">
    <property type="entry name" value="PHOSPHAGEN_KINASE_C"/>
    <property type="match status" value="1"/>
</dbReference>
<dbReference type="InterPro" id="IPR002915">
    <property type="entry name" value="DeoC/FbaB/LacD_aldolase"/>
</dbReference>
<keyword evidence="12" id="KW-1185">Reference proteome</keyword>
<dbReference type="PANTHER" id="PTHR11547">
    <property type="entry name" value="ARGININE OR CREATINE KINASE"/>
    <property type="match status" value="1"/>
</dbReference>
<dbReference type="EMBL" id="JAGKHQ010000017">
    <property type="protein sequence ID" value="KAG7490881.1"/>
    <property type="molecule type" value="Genomic_DNA"/>
</dbReference>
<comment type="caution">
    <text evidence="11">The sequence shown here is derived from an EMBL/GenBank/DDBJ whole genome shotgun (WGS) entry which is preliminary data.</text>
</comment>
<sequence>MSARNPGTKLDLERISKVKVNTQAVLKRAQQIQGQKLLKKQWQAAWLLKAVTCIDLTTLAGDDTPSNVHRLCLKAIQPVRIDLLRKMDMHDKGVTTAAVCVYPSRVADAVASLKAANSSLPVASVATGFPAGQTPLETRLQEVRMAVADGATEIDIVINRTLALTGQWEALTPSVYARLRDKTTPNNWTLDQCIQTGVDNPGHPFIKTVGMVAGDEESYEVFAELFDPVIKDRHNGYDPRTMKHPTDLDASKITSGMFDEHYVLSSRVRTGRSIRGLSLPPACSRSERREVERVVVTALSGLKGDLAGRYYSLGEMSDMEQQQLINEHFLFDKPVSPLLTAAGMARDWPDARGIWHNNEKNFLIWINEEDHTRIISMEKGGNMKRVFERFCRGLKQVEHLIQERGWEFMWNERLGYILTCPSNLGTGLRAGVHIRLPLMSKDPRFKKILDNLRLQKRGTGGVDTAATGDTFDISNLDRLGRSEVELVQVLVDGVNYLIECEKRLERGQEIKIPSPISQFRK</sequence>
<evidence type="ECO:0000256" key="4">
    <source>
        <dbReference type="ARBA" id="ARBA00022840"/>
    </source>
</evidence>